<sequence>MDYKLRGLLAATYTPMHANGSLNLAEIPKMTDYLKQSGVSGIYVCGSTGEGMSLTSDERRALTEAFVASAKGRLKSVIHVGHNSLSEAAELAAHCQQVGADVISATAPSYYKINSVEMLVDCMAQVAAAAPELPFYYYHMPLLTGAVLDMRRFLELADERIPNLAGMKYTAPMVHEFQACQELMDGRFNIVWGTDEMLLSALAVGAQSAIGSTYNIAAPLNRKLISAFQEGNLDRARELQLKSIQMINLLLKYPFHASIKSILTRFGINCGGCRLPLTSLTSDQEKQLHQELDSTGMSQWLFEATSVKSCNGEKHSGPHPAIPPSHLGQLAKSQAEITDRM</sequence>
<dbReference type="RefSeq" id="WP_145060066.1">
    <property type="nucleotide sequence ID" value="NZ_CP036263.1"/>
</dbReference>
<dbReference type="Gene3D" id="3.20.20.70">
    <property type="entry name" value="Aldolase class I"/>
    <property type="match status" value="1"/>
</dbReference>
<dbReference type="InterPro" id="IPR002220">
    <property type="entry name" value="DapA-like"/>
</dbReference>
<keyword evidence="5" id="KW-0119">Carbohydrate metabolism</keyword>
<comment type="similarity">
    <text evidence="6">Belongs to the DapA family.</text>
</comment>
<dbReference type="PROSITE" id="PS00665">
    <property type="entry name" value="DHDPS_1"/>
    <property type="match status" value="1"/>
</dbReference>
<dbReference type="GO" id="GO:0008747">
    <property type="term" value="F:N-acetylneuraminate lyase activity"/>
    <property type="evidence" value="ECO:0007669"/>
    <property type="project" value="UniProtKB-EC"/>
</dbReference>
<dbReference type="KEGG" id="amob:HG15A2_20960"/>
<accession>A0A517MVA2</accession>
<dbReference type="PANTHER" id="PTHR12128">
    <property type="entry name" value="DIHYDRODIPICOLINATE SYNTHASE"/>
    <property type="match status" value="1"/>
</dbReference>
<evidence type="ECO:0000256" key="5">
    <source>
        <dbReference type="ARBA" id="ARBA00023277"/>
    </source>
</evidence>
<evidence type="ECO:0000256" key="1">
    <source>
        <dbReference type="ARBA" id="ARBA00004496"/>
    </source>
</evidence>
<dbReference type="PIRSF" id="PIRSF001365">
    <property type="entry name" value="DHDPS"/>
    <property type="match status" value="1"/>
</dbReference>
<dbReference type="SMART" id="SM01130">
    <property type="entry name" value="DHDPS"/>
    <property type="match status" value="1"/>
</dbReference>
<dbReference type="AlphaFoldDB" id="A0A517MVA2"/>
<protein>
    <submittedName>
        <fullName evidence="9">N-acetylneuraminate lyase</fullName>
        <ecNumber evidence="9">4.1.3.3</ecNumber>
    </submittedName>
</protein>
<evidence type="ECO:0000256" key="8">
    <source>
        <dbReference type="PIRSR" id="PIRSR001365-2"/>
    </source>
</evidence>
<feature type="binding site" evidence="8">
    <location>
        <position position="210"/>
    </location>
    <ligand>
        <name>pyruvate</name>
        <dbReference type="ChEBI" id="CHEBI:15361"/>
    </ligand>
</feature>
<dbReference type="PRINTS" id="PR00146">
    <property type="entry name" value="DHPICSNTHASE"/>
</dbReference>
<evidence type="ECO:0000256" key="4">
    <source>
        <dbReference type="ARBA" id="ARBA00023270"/>
    </source>
</evidence>
<dbReference type="GO" id="GO:0005737">
    <property type="term" value="C:cytoplasm"/>
    <property type="evidence" value="ECO:0007669"/>
    <property type="project" value="UniProtKB-SubCell"/>
</dbReference>
<dbReference type="Proteomes" id="UP000319852">
    <property type="component" value="Chromosome"/>
</dbReference>
<evidence type="ECO:0000256" key="3">
    <source>
        <dbReference type="ARBA" id="ARBA00023239"/>
    </source>
</evidence>
<dbReference type="EC" id="4.1.3.3" evidence="9"/>
<keyword evidence="4" id="KW-0704">Schiff base</keyword>
<evidence type="ECO:0000256" key="6">
    <source>
        <dbReference type="PIRNR" id="PIRNR001365"/>
    </source>
</evidence>
<gene>
    <name evidence="9" type="primary">nanA_1</name>
    <name evidence="9" type="ORF">HG15A2_20960</name>
</gene>
<dbReference type="SUPFAM" id="SSF51569">
    <property type="entry name" value="Aldolase"/>
    <property type="match status" value="1"/>
</dbReference>
<evidence type="ECO:0000256" key="7">
    <source>
        <dbReference type="PIRSR" id="PIRSR001365-1"/>
    </source>
</evidence>
<keyword evidence="10" id="KW-1185">Reference proteome</keyword>
<evidence type="ECO:0000313" key="9">
    <source>
        <dbReference type="EMBL" id="QDS98811.1"/>
    </source>
</evidence>
<feature type="active site" description="Schiff-base intermediate with substrate" evidence="7">
    <location>
        <position position="168"/>
    </location>
</feature>
<keyword evidence="3 6" id="KW-0456">Lyase</keyword>
<dbReference type="InterPro" id="IPR020624">
    <property type="entry name" value="Schiff_base-form_aldolases_CS"/>
</dbReference>
<organism evidence="9 10">
    <name type="scientific">Adhaeretor mobilis</name>
    <dbReference type="NCBI Taxonomy" id="1930276"/>
    <lineage>
        <taxon>Bacteria</taxon>
        <taxon>Pseudomonadati</taxon>
        <taxon>Planctomycetota</taxon>
        <taxon>Planctomycetia</taxon>
        <taxon>Pirellulales</taxon>
        <taxon>Lacipirellulaceae</taxon>
        <taxon>Adhaeretor</taxon>
    </lineage>
</organism>
<dbReference type="EMBL" id="CP036263">
    <property type="protein sequence ID" value="QDS98811.1"/>
    <property type="molecule type" value="Genomic_DNA"/>
</dbReference>
<dbReference type="Pfam" id="PF00701">
    <property type="entry name" value="DHDPS"/>
    <property type="match status" value="1"/>
</dbReference>
<dbReference type="OrthoDB" id="9771791at2"/>
<dbReference type="InterPro" id="IPR013785">
    <property type="entry name" value="Aldolase_TIM"/>
</dbReference>
<feature type="active site" description="Proton donor/acceptor" evidence="7">
    <location>
        <position position="138"/>
    </location>
</feature>
<proteinExistence type="inferred from homology"/>
<comment type="subcellular location">
    <subcellularLocation>
        <location evidence="1">Cytoplasm</location>
    </subcellularLocation>
</comment>
<reference evidence="9 10" key="1">
    <citation type="submission" date="2019-02" db="EMBL/GenBank/DDBJ databases">
        <title>Deep-cultivation of Planctomycetes and their phenomic and genomic characterization uncovers novel biology.</title>
        <authorList>
            <person name="Wiegand S."/>
            <person name="Jogler M."/>
            <person name="Boedeker C."/>
            <person name="Pinto D."/>
            <person name="Vollmers J."/>
            <person name="Rivas-Marin E."/>
            <person name="Kohn T."/>
            <person name="Peeters S.H."/>
            <person name="Heuer A."/>
            <person name="Rast P."/>
            <person name="Oberbeckmann S."/>
            <person name="Bunk B."/>
            <person name="Jeske O."/>
            <person name="Meyerdierks A."/>
            <person name="Storesund J.E."/>
            <person name="Kallscheuer N."/>
            <person name="Luecker S."/>
            <person name="Lage O.M."/>
            <person name="Pohl T."/>
            <person name="Merkel B.J."/>
            <person name="Hornburger P."/>
            <person name="Mueller R.-W."/>
            <person name="Bruemmer F."/>
            <person name="Labrenz M."/>
            <person name="Spormann A.M."/>
            <person name="Op den Camp H."/>
            <person name="Overmann J."/>
            <person name="Amann R."/>
            <person name="Jetten M.S.M."/>
            <person name="Mascher T."/>
            <person name="Medema M.H."/>
            <person name="Devos D.P."/>
            <person name="Kaster A.-K."/>
            <person name="Ovreas L."/>
            <person name="Rohde M."/>
            <person name="Galperin M.Y."/>
            <person name="Jogler C."/>
        </authorList>
    </citation>
    <scope>NUCLEOTIDE SEQUENCE [LARGE SCALE GENOMIC DNA]</scope>
    <source>
        <strain evidence="9 10">HG15A2</strain>
    </source>
</reference>
<feature type="binding site" evidence="8">
    <location>
        <position position="48"/>
    </location>
    <ligand>
        <name>pyruvate</name>
        <dbReference type="ChEBI" id="CHEBI:15361"/>
    </ligand>
</feature>
<evidence type="ECO:0000256" key="2">
    <source>
        <dbReference type="ARBA" id="ARBA00022490"/>
    </source>
</evidence>
<dbReference type="PANTHER" id="PTHR12128:SF21">
    <property type="entry name" value="N-ACETYLNEURAMINATE LYASE"/>
    <property type="match status" value="1"/>
</dbReference>
<name>A0A517MVA2_9BACT</name>
<evidence type="ECO:0000313" key="10">
    <source>
        <dbReference type="Proteomes" id="UP000319852"/>
    </source>
</evidence>
<keyword evidence="2" id="KW-0963">Cytoplasm</keyword>